<evidence type="ECO:0000259" key="5">
    <source>
        <dbReference type="PROSITE" id="PS51000"/>
    </source>
</evidence>
<evidence type="ECO:0000259" key="6">
    <source>
        <dbReference type="PROSITE" id="PS51372"/>
    </source>
</evidence>
<feature type="domain" description="HTH deoR-type" evidence="5">
    <location>
        <begin position="1"/>
        <end position="60"/>
    </location>
</feature>
<dbReference type="Pfam" id="PF00874">
    <property type="entry name" value="PRD"/>
    <property type="match status" value="1"/>
</dbReference>
<dbReference type="InterPro" id="IPR007737">
    <property type="entry name" value="Mga_HTH"/>
</dbReference>
<dbReference type="GO" id="GO:0003700">
    <property type="term" value="F:DNA-binding transcription factor activity"/>
    <property type="evidence" value="ECO:0007669"/>
    <property type="project" value="InterPro"/>
</dbReference>
<gene>
    <name evidence="7" type="ORF">PRVXH_001834</name>
</gene>
<evidence type="ECO:0000256" key="2">
    <source>
        <dbReference type="ARBA" id="ARBA00023015"/>
    </source>
</evidence>
<dbReference type="PANTHER" id="PTHR30185">
    <property type="entry name" value="CRYPTIC BETA-GLUCOSIDE BGL OPERON ANTITERMINATOR"/>
    <property type="match status" value="1"/>
</dbReference>
<evidence type="ECO:0000256" key="3">
    <source>
        <dbReference type="ARBA" id="ARBA00023159"/>
    </source>
</evidence>
<evidence type="ECO:0000313" key="7">
    <source>
        <dbReference type="EMBL" id="XCI27908.1"/>
    </source>
</evidence>
<keyword evidence="4" id="KW-0804">Transcription</keyword>
<reference evidence="7" key="1">
    <citation type="journal article" date="2018" name="Antonie Van Leeuwenhoek">
        <title>Proteinivorax hydrogeniformans sp. nov., an anaerobic, haloalkaliphilic bacterium fermenting proteinaceous compounds with high hydrogen production.</title>
        <authorList>
            <person name="Boltyanskaya Y."/>
            <person name="Detkova E."/>
            <person name="Pimenov N."/>
            <person name="Kevbrin V."/>
        </authorList>
    </citation>
    <scope>NUCLEOTIDE SEQUENCE</scope>
    <source>
        <strain evidence="7">Z-710</strain>
    </source>
</reference>
<dbReference type="Gene3D" id="1.10.1790.10">
    <property type="entry name" value="PRD domain"/>
    <property type="match status" value="1"/>
</dbReference>
<name>A0AAU8HQU5_9FIRM</name>
<evidence type="ECO:0000256" key="4">
    <source>
        <dbReference type="ARBA" id="ARBA00023163"/>
    </source>
</evidence>
<dbReference type="SUPFAM" id="SSF63520">
    <property type="entry name" value="PTS-regulatory domain, PRD"/>
    <property type="match status" value="1"/>
</dbReference>
<keyword evidence="1" id="KW-0677">Repeat</keyword>
<accession>A0AAU8HQU5</accession>
<sequence>MKERDKSILNLIIDNGSVGLDEMLKLFEISRRTLYYSISNINKSIKDAGEIRRVEGKFAFVGDLEKLKSVLNSVEKDFLDYYSRRNYILKKIILGENLTIEKTASSMAVSKNLVVQTLTDLKNELHHNQLSLVYEGNYLIRGAEIKIREMFMHIISSEDFQGQKIDSQIAEFDKKYDLELTESSLHQLSAIVKLVKHRTSIDQSLECYEFTEDAKNFSYYNDTEDLTCTTLNQYEKAFLTIYICSLTSLKPHTDENTIKKLVKKLITHFEFRAGIKIKKKEQFEQILARHFLFSYNRLRYKIPVHNPLLSEIKNKYKETYSLTQSIISDSKIFPELSGIREEEIAYISTYFGYYVKKQDRNKKPKKQRMLIVGNQGADILKELKSQVEDNFPFVDVIAAVPTKEVDLYARQSDRIISTVPLADHDNVIVVNPVLTDNDLELLMEELSRSAPVTLDIDKVIEIVKQNATVHNEKKLRKEILQTLSQNH</sequence>
<dbReference type="EMBL" id="CP159485">
    <property type="protein sequence ID" value="XCI27908.1"/>
    <property type="molecule type" value="Genomic_DNA"/>
</dbReference>
<reference evidence="7" key="2">
    <citation type="submission" date="2024-06" db="EMBL/GenBank/DDBJ databases">
        <authorList>
            <person name="Petrova K.O."/>
            <person name="Toshchakov S.V."/>
            <person name="Boltjanskaja Y.V."/>
            <person name="Kevbrin V.V."/>
        </authorList>
    </citation>
    <scope>NUCLEOTIDE SEQUENCE</scope>
    <source>
        <strain evidence="7">Z-710</strain>
    </source>
</reference>
<dbReference type="Pfam" id="PF05043">
    <property type="entry name" value="Mga"/>
    <property type="match status" value="1"/>
</dbReference>
<organism evidence="7">
    <name type="scientific">Proteinivorax hydrogeniformans</name>
    <dbReference type="NCBI Taxonomy" id="1826727"/>
    <lineage>
        <taxon>Bacteria</taxon>
        <taxon>Bacillati</taxon>
        <taxon>Bacillota</taxon>
        <taxon>Clostridia</taxon>
        <taxon>Eubacteriales</taxon>
        <taxon>Proteinivoracaceae</taxon>
        <taxon>Proteinivorax</taxon>
    </lineage>
</organism>
<dbReference type="InterPro" id="IPR011608">
    <property type="entry name" value="PRD"/>
</dbReference>
<dbReference type="InterPro" id="IPR050661">
    <property type="entry name" value="BglG_antiterminators"/>
</dbReference>
<dbReference type="PANTHER" id="PTHR30185:SF9">
    <property type="entry name" value="MANNITOL-SPECIFIC PHOSPHOTRANSFERASE ENZYME IIA COMPONENT"/>
    <property type="match status" value="1"/>
</dbReference>
<keyword evidence="3" id="KW-0010">Activator</keyword>
<dbReference type="RefSeq" id="WP_353892486.1">
    <property type="nucleotide sequence ID" value="NZ_CP159485.1"/>
</dbReference>
<dbReference type="InterPro" id="IPR036634">
    <property type="entry name" value="PRD_sf"/>
</dbReference>
<keyword evidence="2" id="KW-0805">Transcription regulation</keyword>
<proteinExistence type="predicted"/>
<feature type="domain" description="PRD" evidence="6">
    <location>
        <begin position="253"/>
        <end position="361"/>
    </location>
</feature>
<evidence type="ECO:0000256" key="1">
    <source>
        <dbReference type="ARBA" id="ARBA00022737"/>
    </source>
</evidence>
<dbReference type="PROSITE" id="PS51372">
    <property type="entry name" value="PRD_2"/>
    <property type="match status" value="1"/>
</dbReference>
<dbReference type="AlphaFoldDB" id="A0AAU8HQU5"/>
<protein>
    <submittedName>
        <fullName evidence="7">Transcription antiterminator</fullName>
    </submittedName>
</protein>
<dbReference type="InterPro" id="IPR001034">
    <property type="entry name" value="DeoR_HTH"/>
</dbReference>
<dbReference type="PROSITE" id="PS51000">
    <property type="entry name" value="HTH_DEOR_2"/>
    <property type="match status" value="1"/>
</dbReference>